<dbReference type="EMBL" id="JAVLVU010000001">
    <property type="protein sequence ID" value="MDT3402079.1"/>
    <property type="molecule type" value="Genomic_DNA"/>
</dbReference>
<evidence type="ECO:0000313" key="1">
    <source>
        <dbReference type="EMBL" id="MDT3402079.1"/>
    </source>
</evidence>
<proteinExistence type="predicted"/>
<evidence type="ECO:0000313" key="2">
    <source>
        <dbReference type="Proteomes" id="UP001258315"/>
    </source>
</evidence>
<name>A0ABU3GQM1_9SPHI</name>
<protein>
    <submittedName>
        <fullName evidence="1">Uncharacterized protein</fullName>
    </submittedName>
</protein>
<sequence>MVIVLIVMKMLGCFKKATEFLQNDIVNLKMKLS</sequence>
<comment type="caution">
    <text evidence="1">The sequence shown here is derived from an EMBL/GenBank/DDBJ whole genome shotgun (WGS) entry which is preliminary data.</text>
</comment>
<gene>
    <name evidence="1" type="ORF">QE417_001151</name>
</gene>
<organism evidence="1 2">
    <name type="scientific">Mucilaginibacter terrae</name>
    <dbReference type="NCBI Taxonomy" id="1955052"/>
    <lineage>
        <taxon>Bacteria</taxon>
        <taxon>Pseudomonadati</taxon>
        <taxon>Bacteroidota</taxon>
        <taxon>Sphingobacteriia</taxon>
        <taxon>Sphingobacteriales</taxon>
        <taxon>Sphingobacteriaceae</taxon>
        <taxon>Mucilaginibacter</taxon>
    </lineage>
</organism>
<keyword evidence="2" id="KW-1185">Reference proteome</keyword>
<accession>A0ABU3GQM1</accession>
<dbReference type="Proteomes" id="UP001258315">
    <property type="component" value="Unassembled WGS sequence"/>
</dbReference>
<reference evidence="2" key="1">
    <citation type="submission" date="2023-07" db="EMBL/GenBank/DDBJ databases">
        <title>Functional and genomic diversity of the sorghum phyllosphere microbiome.</title>
        <authorList>
            <person name="Shade A."/>
        </authorList>
    </citation>
    <scope>NUCLEOTIDE SEQUENCE [LARGE SCALE GENOMIC DNA]</scope>
    <source>
        <strain evidence="2">SORGH_AS_0422</strain>
    </source>
</reference>